<feature type="compositionally biased region" description="Basic and acidic residues" evidence="6">
    <location>
        <begin position="118"/>
        <end position="127"/>
    </location>
</feature>
<organism evidence="8 9">
    <name type="scientific">Moelleriella libera RCEF 2490</name>
    <dbReference type="NCBI Taxonomy" id="1081109"/>
    <lineage>
        <taxon>Eukaryota</taxon>
        <taxon>Fungi</taxon>
        <taxon>Dikarya</taxon>
        <taxon>Ascomycota</taxon>
        <taxon>Pezizomycotina</taxon>
        <taxon>Sordariomycetes</taxon>
        <taxon>Hypocreomycetidae</taxon>
        <taxon>Hypocreales</taxon>
        <taxon>Clavicipitaceae</taxon>
        <taxon>Moelleriella</taxon>
    </lineage>
</organism>
<reference evidence="8 9" key="1">
    <citation type="journal article" date="2016" name="Genome Biol. Evol.">
        <title>Divergent and convergent evolution of fungal pathogenicity.</title>
        <authorList>
            <person name="Shang Y."/>
            <person name="Xiao G."/>
            <person name="Zheng P."/>
            <person name="Cen K."/>
            <person name="Zhan S."/>
            <person name="Wang C."/>
        </authorList>
    </citation>
    <scope>NUCLEOTIDE SEQUENCE [LARGE SCALE GENOMIC DNA]</scope>
    <source>
        <strain evidence="8 9">RCEF 2490</strain>
    </source>
</reference>
<evidence type="ECO:0000256" key="6">
    <source>
        <dbReference type="SAM" id="MobiDB-lite"/>
    </source>
</evidence>
<comment type="caution">
    <text evidence="8">The sequence shown here is derived from an EMBL/GenBank/DDBJ whole genome shotgun (WGS) entry which is preliminary data.</text>
</comment>
<evidence type="ECO:0000256" key="3">
    <source>
        <dbReference type="ARBA" id="ARBA00022692"/>
    </source>
</evidence>
<dbReference type="Proteomes" id="UP000078544">
    <property type="component" value="Unassembled WGS sequence"/>
</dbReference>
<feature type="transmembrane region" description="Helical" evidence="7">
    <location>
        <begin position="184"/>
        <end position="204"/>
    </location>
</feature>
<evidence type="ECO:0008006" key="10">
    <source>
        <dbReference type="Google" id="ProtNLM"/>
    </source>
</evidence>
<sequence>MHDAHNPNVTRFLSDFTLGFSDGLTVPFALTAGLSSLGRTETVILAGLAELCAGSISMGVGGYLSAMDESPTRATSKDRSTGGRDEEERAGMLRRRSWSQRSHSTSESLDEKDSEQEQESREDLIRSHLEPLALPNTTVLEILATLRNRADGIGSAAHRLKRRDDASAETFADRQSNRPVVSGLSISLGYVVGGMIPLFPYFFASTVGSGLQWSIVSCLLALMTFGSGKSWILDGEKRSVRRSLGKGLQMLVFGSLAAIAAVLCVNLVEGDSEPDQ</sequence>
<evidence type="ECO:0000313" key="9">
    <source>
        <dbReference type="Proteomes" id="UP000078544"/>
    </source>
</evidence>
<feature type="region of interest" description="Disordered" evidence="6">
    <location>
        <begin position="65"/>
        <end position="127"/>
    </location>
</feature>
<dbReference type="GO" id="GO:0012505">
    <property type="term" value="C:endomembrane system"/>
    <property type="evidence" value="ECO:0007669"/>
    <property type="project" value="UniProtKB-SubCell"/>
</dbReference>
<gene>
    <name evidence="8" type="ORF">AAL_00210</name>
</gene>
<evidence type="ECO:0000256" key="2">
    <source>
        <dbReference type="ARBA" id="ARBA00007049"/>
    </source>
</evidence>
<keyword evidence="5 7" id="KW-0472">Membrane</keyword>
<dbReference type="PANTHER" id="PTHR31851">
    <property type="entry name" value="FE(2+)/MN(2+) TRANSPORTER PCL1"/>
    <property type="match status" value="1"/>
</dbReference>
<keyword evidence="4 7" id="KW-1133">Transmembrane helix</keyword>
<dbReference type="Pfam" id="PF01988">
    <property type="entry name" value="VIT1"/>
    <property type="match status" value="1"/>
</dbReference>
<evidence type="ECO:0000313" key="8">
    <source>
        <dbReference type="EMBL" id="OAA32745.1"/>
    </source>
</evidence>
<dbReference type="EMBL" id="AZGY01000001">
    <property type="protein sequence ID" value="OAA32745.1"/>
    <property type="molecule type" value="Genomic_DNA"/>
</dbReference>
<dbReference type="OrthoDB" id="73465at2759"/>
<feature type="compositionally biased region" description="Basic and acidic residues" evidence="6">
    <location>
        <begin position="75"/>
        <end position="91"/>
    </location>
</feature>
<dbReference type="AlphaFoldDB" id="A0A166RMJ5"/>
<feature type="transmembrane region" description="Helical" evidence="7">
    <location>
        <begin position="248"/>
        <end position="268"/>
    </location>
</feature>
<dbReference type="GO" id="GO:0030026">
    <property type="term" value="P:intracellular manganese ion homeostasis"/>
    <property type="evidence" value="ECO:0007669"/>
    <property type="project" value="InterPro"/>
</dbReference>
<evidence type="ECO:0000256" key="4">
    <source>
        <dbReference type="ARBA" id="ARBA00022989"/>
    </source>
</evidence>
<protein>
    <recommendedName>
        <fullName evidence="10">Vacuolar iron transporter Ccc1</fullName>
    </recommendedName>
</protein>
<dbReference type="STRING" id="1081109.A0A166RMJ5"/>
<evidence type="ECO:0000256" key="7">
    <source>
        <dbReference type="SAM" id="Phobius"/>
    </source>
</evidence>
<feature type="transmembrane region" description="Helical" evidence="7">
    <location>
        <begin position="210"/>
        <end position="228"/>
    </location>
</feature>
<evidence type="ECO:0000256" key="1">
    <source>
        <dbReference type="ARBA" id="ARBA00004127"/>
    </source>
</evidence>
<accession>A0A166RMJ5</accession>
<proteinExistence type="inferred from homology"/>
<name>A0A166RMJ5_9HYPO</name>
<keyword evidence="3 7" id="KW-0812">Transmembrane</keyword>
<dbReference type="GO" id="GO:0005384">
    <property type="term" value="F:manganese ion transmembrane transporter activity"/>
    <property type="evidence" value="ECO:0007669"/>
    <property type="project" value="InterPro"/>
</dbReference>
<dbReference type="InterPro" id="IPR008217">
    <property type="entry name" value="Ccc1_fam"/>
</dbReference>
<comment type="similarity">
    <text evidence="2">Belongs to the CCC1 family.</text>
</comment>
<evidence type="ECO:0000256" key="5">
    <source>
        <dbReference type="ARBA" id="ARBA00023136"/>
    </source>
</evidence>
<feature type="compositionally biased region" description="Acidic residues" evidence="6">
    <location>
        <begin position="108"/>
        <end position="117"/>
    </location>
</feature>
<comment type="subcellular location">
    <subcellularLocation>
        <location evidence="1">Endomembrane system</location>
        <topology evidence="1">Multi-pass membrane protein</topology>
    </subcellularLocation>
</comment>
<keyword evidence="9" id="KW-1185">Reference proteome</keyword>